<evidence type="ECO:0000259" key="10">
    <source>
        <dbReference type="PROSITE" id="PS50008"/>
    </source>
</evidence>
<keyword evidence="7" id="KW-0378">Hydrolase</keyword>
<dbReference type="GO" id="GO:0016829">
    <property type="term" value="F:lyase activity"/>
    <property type="evidence" value="ECO:0007669"/>
    <property type="project" value="UniProtKB-KW"/>
</dbReference>
<dbReference type="PANTHER" id="PTHR10336">
    <property type="entry name" value="PHOSPHOINOSITIDE-SPECIFIC PHOSPHOLIPASE C FAMILY PROTEIN"/>
    <property type="match status" value="1"/>
</dbReference>
<feature type="region of interest" description="Disordered" evidence="8">
    <location>
        <begin position="79"/>
        <end position="159"/>
    </location>
</feature>
<reference evidence="11 12" key="1">
    <citation type="journal article" date="2017" name="Gigascience">
        <title>Draft genome of the honey bee ectoparasitic mite, Tropilaelaps mercedesae, is shaped by the parasitic life history.</title>
        <authorList>
            <person name="Dong X."/>
            <person name="Armstrong S.D."/>
            <person name="Xia D."/>
            <person name="Makepeace B.L."/>
            <person name="Darby A.C."/>
            <person name="Kadowaki T."/>
        </authorList>
    </citation>
    <scope>NUCLEOTIDE SEQUENCE [LARGE SCALE GENOMIC DNA]</scope>
    <source>
        <strain evidence="11">Wuxi-XJTLU</strain>
    </source>
</reference>
<dbReference type="GO" id="GO:0004435">
    <property type="term" value="F:phosphatidylinositol-4,5-bisphosphate phospholipase C activity"/>
    <property type="evidence" value="ECO:0007669"/>
    <property type="project" value="UniProtKB-EC"/>
</dbReference>
<comment type="caution">
    <text evidence="11">The sequence shown here is derived from an EMBL/GenBank/DDBJ whole genome shotgun (WGS) entry which is preliminary data.</text>
</comment>
<dbReference type="Gene3D" id="3.20.20.190">
    <property type="entry name" value="Phosphatidylinositol (PI) phosphodiesterase"/>
    <property type="match status" value="1"/>
</dbReference>
<gene>
    <name evidence="11" type="ORF">BIW11_04303</name>
</gene>
<evidence type="ECO:0000256" key="3">
    <source>
        <dbReference type="ARBA" id="ARBA00022842"/>
    </source>
</evidence>
<dbReference type="PROSITE" id="PS50007">
    <property type="entry name" value="PIPLC_X_DOMAIN"/>
    <property type="match status" value="1"/>
</dbReference>
<feature type="domain" description="PI-PLC Y-box" evidence="10">
    <location>
        <begin position="165"/>
        <end position="282"/>
    </location>
</feature>
<dbReference type="InParanoid" id="A0A1V9X855"/>
<dbReference type="STRING" id="418985.A0A1V9X855"/>
<keyword evidence="4" id="KW-1015">Disulfide bond</keyword>
<keyword evidence="12" id="KW-1185">Reference proteome</keyword>
<dbReference type="SUPFAM" id="SSF49562">
    <property type="entry name" value="C2 domain (Calcium/lipid-binding domain, CaLB)"/>
    <property type="match status" value="1"/>
</dbReference>
<dbReference type="InterPro" id="IPR000909">
    <property type="entry name" value="PLipase_C_PInositol-sp_X_dom"/>
</dbReference>
<dbReference type="InterPro" id="IPR017946">
    <property type="entry name" value="PLC-like_Pdiesterase_TIM-brl"/>
</dbReference>
<keyword evidence="6" id="KW-0456">Lyase</keyword>
<comment type="catalytic activity">
    <reaction evidence="7">
        <text>a 1,2-diacyl-sn-glycero-3-phospho-(1D-myo-inositol-4,5-bisphosphate) + H2O = 1D-myo-inositol 1,4,5-trisphosphate + a 1,2-diacyl-sn-glycerol + H(+)</text>
        <dbReference type="Rhea" id="RHEA:33179"/>
        <dbReference type="ChEBI" id="CHEBI:15377"/>
        <dbReference type="ChEBI" id="CHEBI:15378"/>
        <dbReference type="ChEBI" id="CHEBI:17815"/>
        <dbReference type="ChEBI" id="CHEBI:58456"/>
        <dbReference type="ChEBI" id="CHEBI:203600"/>
        <dbReference type="EC" id="3.1.4.11"/>
    </reaction>
</comment>
<dbReference type="Pfam" id="PF00168">
    <property type="entry name" value="C2"/>
    <property type="match status" value="1"/>
</dbReference>
<dbReference type="InterPro" id="IPR035892">
    <property type="entry name" value="C2_domain_sf"/>
</dbReference>
<sequence>MAKYFREILGDMLCAKPVGAEETELPSPEELKYKILIKGKKLPPVGPFVSQNLQEGREELPDTLTVVPDYEMTGYLSDSSEMSEQLGSGSSNEADEDKKLFNPDDVDNSNGSSNNNSCNTSREEKPVDRSESRERSVSLRRSLSRRASSRVGGGSRKHSAITPDLSDLVNYVVATQFRSFRETEKWNFNQMASFSETKCLKILSSDEGVQDFMEYTRQFLARIYPKGSRTSSTNYDPVPVFNIGCQIVALNYQTPDRSMFYNVSKFAQNGNCGYVLKPQILREGFNFNHPPAHLRRKLNIKSFMRRSDCLSDRSFLFPMGLFNPVVSEVFAVPLLFLIASVQLASVLHVNENVKFHANSIREFMCGFQIISGQHIPKPDEALEGEVVDPYVVLKIVGHPSDSRTVKTEFVKNNGFNPHWNKMFEFTINLPDLATLVFIVKDDSRTGKNLKLGKYAVPLTALRPGYRHVHLRNASFEKIVPATLFVHVSINICRDTLVRSS</sequence>
<dbReference type="GO" id="GO:0005886">
    <property type="term" value="C:plasma membrane"/>
    <property type="evidence" value="ECO:0007669"/>
    <property type="project" value="TreeGrafter"/>
</dbReference>
<feature type="compositionally biased region" description="Polar residues" evidence="8">
    <location>
        <begin position="79"/>
        <end position="92"/>
    </location>
</feature>
<keyword evidence="5" id="KW-0807">Transducer</keyword>
<dbReference type="GO" id="GO:0016042">
    <property type="term" value="P:lipid catabolic process"/>
    <property type="evidence" value="ECO:0007669"/>
    <property type="project" value="UniProtKB-KW"/>
</dbReference>
<dbReference type="EMBL" id="MNPL01020011">
    <property type="protein sequence ID" value="OQR69737.1"/>
    <property type="molecule type" value="Genomic_DNA"/>
</dbReference>
<evidence type="ECO:0000256" key="6">
    <source>
        <dbReference type="ARBA" id="ARBA00023239"/>
    </source>
</evidence>
<dbReference type="Proteomes" id="UP000192247">
    <property type="component" value="Unassembled WGS sequence"/>
</dbReference>
<dbReference type="InterPro" id="IPR001711">
    <property type="entry name" value="PLipase_C_Pinositol-sp_Y"/>
</dbReference>
<dbReference type="SMART" id="SM00149">
    <property type="entry name" value="PLCYc"/>
    <property type="match status" value="1"/>
</dbReference>
<dbReference type="PROSITE" id="PS50004">
    <property type="entry name" value="C2"/>
    <property type="match status" value="1"/>
</dbReference>
<feature type="compositionally biased region" description="Low complexity" evidence="8">
    <location>
        <begin position="108"/>
        <end position="120"/>
    </location>
</feature>
<keyword evidence="3" id="KW-0460">Magnesium</keyword>
<dbReference type="EC" id="3.1.4.11" evidence="7"/>
<dbReference type="InterPro" id="IPR001192">
    <property type="entry name" value="PI-PLC_fam"/>
</dbReference>
<dbReference type="Pfam" id="PF00388">
    <property type="entry name" value="PI-PLC-X"/>
    <property type="match status" value="1"/>
</dbReference>
<dbReference type="GO" id="GO:0046872">
    <property type="term" value="F:metal ion binding"/>
    <property type="evidence" value="ECO:0007669"/>
    <property type="project" value="UniProtKB-KW"/>
</dbReference>
<comment type="catalytic activity">
    <reaction evidence="1">
        <text>an N-(acyl)-sphingosylphosphoethanolamine = an N-(acyl)-sphingosyl-1,3-cyclic phosphate + ethanolamine</text>
        <dbReference type="Rhea" id="RHEA:60648"/>
        <dbReference type="ChEBI" id="CHEBI:57603"/>
        <dbReference type="ChEBI" id="CHEBI:143891"/>
        <dbReference type="ChEBI" id="CHEBI:143892"/>
    </reaction>
</comment>
<protein>
    <recommendedName>
        <fullName evidence="7">Phosphoinositide phospholipase C</fullName>
        <ecNumber evidence="7">3.1.4.11</ecNumber>
    </recommendedName>
</protein>
<evidence type="ECO:0000256" key="1">
    <source>
        <dbReference type="ARBA" id="ARBA00000110"/>
    </source>
</evidence>
<keyword evidence="7" id="KW-0442">Lipid degradation</keyword>
<evidence type="ECO:0000259" key="9">
    <source>
        <dbReference type="PROSITE" id="PS50004"/>
    </source>
</evidence>
<evidence type="ECO:0000313" key="12">
    <source>
        <dbReference type="Proteomes" id="UP000192247"/>
    </source>
</evidence>
<proteinExistence type="predicted"/>
<organism evidence="11 12">
    <name type="scientific">Tropilaelaps mercedesae</name>
    <dbReference type="NCBI Taxonomy" id="418985"/>
    <lineage>
        <taxon>Eukaryota</taxon>
        <taxon>Metazoa</taxon>
        <taxon>Ecdysozoa</taxon>
        <taxon>Arthropoda</taxon>
        <taxon>Chelicerata</taxon>
        <taxon>Arachnida</taxon>
        <taxon>Acari</taxon>
        <taxon>Parasitiformes</taxon>
        <taxon>Mesostigmata</taxon>
        <taxon>Gamasina</taxon>
        <taxon>Dermanyssoidea</taxon>
        <taxon>Laelapidae</taxon>
        <taxon>Tropilaelaps</taxon>
    </lineage>
</organism>
<dbReference type="GO" id="GO:0035556">
    <property type="term" value="P:intracellular signal transduction"/>
    <property type="evidence" value="ECO:0007669"/>
    <property type="project" value="InterPro"/>
</dbReference>
<name>A0A1V9X855_9ACAR</name>
<dbReference type="InterPro" id="IPR000008">
    <property type="entry name" value="C2_dom"/>
</dbReference>
<dbReference type="PROSITE" id="PS50008">
    <property type="entry name" value="PIPLC_Y_DOMAIN"/>
    <property type="match status" value="1"/>
</dbReference>
<evidence type="ECO:0000256" key="2">
    <source>
        <dbReference type="ARBA" id="ARBA00022723"/>
    </source>
</evidence>
<dbReference type="PANTHER" id="PTHR10336:SF209">
    <property type="entry name" value="PHOSPHOINOSITIDE PHOSPHOLIPASE C"/>
    <property type="match status" value="1"/>
</dbReference>
<dbReference type="AlphaFoldDB" id="A0A1V9X855"/>
<dbReference type="Gene3D" id="2.60.40.150">
    <property type="entry name" value="C2 domain"/>
    <property type="match status" value="1"/>
</dbReference>
<dbReference type="SMART" id="SM00239">
    <property type="entry name" value="C2"/>
    <property type="match status" value="1"/>
</dbReference>
<evidence type="ECO:0000313" key="11">
    <source>
        <dbReference type="EMBL" id="OQR69737.1"/>
    </source>
</evidence>
<keyword evidence="7" id="KW-0443">Lipid metabolism</keyword>
<dbReference type="Pfam" id="PF00387">
    <property type="entry name" value="PI-PLC-Y"/>
    <property type="match status" value="1"/>
</dbReference>
<dbReference type="PRINTS" id="PR00390">
    <property type="entry name" value="PHPHLIPASEC"/>
</dbReference>
<dbReference type="CDD" id="cd00275">
    <property type="entry name" value="C2_PLC_like"/>
    <property type="match status" value="1"/>
</dbReference>
<evidence type="ECO:0000256" key="4">
    <source>
        <dbReference type="ARBA" id="ARBA00023157"/>
    </source>
</evidence>
<evidence type="ECO:0000256" key="7">
    <source>
        <dbReference type="RuleBase" id="RU361133"/>
    </source>
</evidence>
<keyword evidence="2" id="KW-0479">Metal-binding</keyword>
<evidence type="ECO:0000256" key="8">
    <source>
        <dbReference type="SAM" id="MobiDB-lite"/>
    </source>
</evidence>
<accession>A0A1V9X855</accession>
<dbReference type="OrthoDB" id="269822at2759"/>
<evidence type="ECO:0000256" key="5">
    <source>
        <dbReference type="ARBA" id="ARBA00023224"/>
    </source>
</evidence>
<dbReference type="SUPFAM" id="SSF51695">
    <property type="entry name" value="PLC-like phosphodiesterases"/>
    <property type="match status" value="1"/>
</dbReference>
<feature type="domain" description="C2" evidence="9">
    <location>
        <begin position="349"/>
        <end position="472"/>
    </location>
</feature>
<feature type="compositionally biased region" description="Basic and acidic residues" evidence="8">
    <location>
        <begin position="121"/>
        <end position="137"/>
    </location>
</feature>